<organism evidence="1">
    <name type="scientific">Arundo donax</name>
    <name type="common">Giant reed</name>
    <name type="synonym">Donax arundinaceus</name>
    <dbReference type="NCBI Taxonomy" id="35708"/>
    <lineage>
        <taxon>Eukaryota</taxon>
        <taxon>Viridiplantae</taxon>
        <taxon>Streptophyta</taxon>
        <taxon>Embryophyta</taxon>
        <taxon>Tracheophyta</taxon>
        <taxon>Spermatophyta</taxon>
        <taxon>Magnoliopsida</taxon>
        <taxon>Liliopsida</taxon>
        <taxon>Poales</taxon>
        <taxon>Poaceae</taxon>
        <taxon>PACMAD clade</taxon>
        <taxon>Arundinoideae</taxon>
        <taxon>Arundineae</taxon>
        <taxon>Arundo</taxon>
    </lineage>
</organism>
<dbReference type="EMBL" id="GBRH01185108">
    <property type="protein sequence ID" value="JAE12788.1"/>
    <property type="molecule type" value="Transcribed_RNA"/>
</dbReference>
<accession>A0A0A9FWP3</accession>
<dbReference type="AlphaFoldDB" id="A0A0A9FWP3"/>
<reference evidence="1" key="2">
    <citation type="journal article" date="2015" name="Data Brief">
        <title>Shoot transcriptome of the giant reed, Arundo donax.</title>
        <authorList>
            <person name="Barrero R.A."/>
            <person name="Guerrero F.D."/>
            <person name="Moolhuijzen P."/>
            <person name="Goolsby J.A."/>
            <person name="Tidwell J."/>
            <person name="Bellgard S.E."/>
            <person name="Bellgard M.I."/>
        </authorList>
    </citation>
    <scope>NUCLEOTIDE SEQUENCE</scope>
    <source>
        <tissue evidence="1">Shoot tissue taken approximately 20 cm above the soil surface</tissue>
    </source>
</reference>
<reference evidence="1" key="1">
    <citation type="submission" date="2014-09" db="EMBL/GenBank/DDBJ databases">
        <authorList>
            <person name="Magalhaes I.L.F."/>
            <person name="Oliveira U."/>
            <person name="Santos F.R."/>
            <person name="Vidigal T.H.D.A."/>
            <person name="Brescovit A.D."/>
            <person name="Santos A.J."/>
        </authorList>
    </citation>
    <scope>NUCLEOTIDE SEQUENCE</scope>
    <source>
        <tissue evidence="1">Shoot tissue taken approximately 20 cm above the soil surface</tissue>
    </source>
</reference>
<sequence>MVIFPHILIICKKCVRFQKISYHQKYPASII</sequence>
<name>A0A0A9FWP3_ARUDO</name>
<protein>
    <submittedName>
        <fullName evidence="1">Uncharacterized protein</fullName>
    </submittedName>
</protein>
<evidence type="ECO:0000313" key="1">
    <source>
        <dbReference type="EMBL" id="JAE12788.1"/>
    </source>
</evidence>
<proteinExistence type="predicted"/>